<dbReference type="Proteomes" id="UP001187192">
    <property type="component" value="Unassembled WGS sequence"/>
</dbReference>
<proteinExistence type="predicted"/>
<accession>A0AA88E3D0</accession>
<dbReference type="Gramene" id="FCD_00023952-RA">
    <property type="protein sequence ID" value="FCD_00023952-RA:cds"/>
    <property type="gene ID" value="FCD_00023952"/>
</dbReference>
<protein>
    <submittedName>
        <fullName evidence="1">Uncharacterized protein</fullName>
    </submittedName>
</protein>
<reference evidence="1" key="1">
    <citation type="submission" date="2023-07" db="EMBL/GenBank/DDBJ databases">
        <title>draft genome sequence of fig (Ficus carica).</title>
        <authorList>
            <person name="Takahashi T."/>
            <person name="Nishimura K."/>
        </authorList>
    </citation>
    <scope>NUCLEOTIDE SEQUENCE</scope>
</reference>
<evidence type="ECO:0000313" key="2">
    <source>
        <dbReference type="Proteomes" id="UP001187192"/>
    </source>
</evidence>
<keyword evidence="2" id="KW-1185">Reference proteome</keyword>
<organism evidence="1 2">
    <name type="scientific">Ficus carica</name>
    <name type="common">Common fig</name>
    <dbReference type="NCBI Taxonomy" id="3494"/>
    <lineage>
        <taxon>Eukaryota</taxon>
        <taxon>Viridiplantae</taxon>
        <taxon>Streptophyta</taxon>
        <taxon>Embryophyta</taxon>
        <taxon>Tracheophyta</taxon>
        <taxon>Spermatophyta</taxon>
        <taxon>Magnoliopsida</taxon>
        <taxon>eudicotyledons</taxon>
        <taxon>Gunneridae</taxon>
        <taxon>Pentapetalae</taxon>
        <taxon>rosids</taxon>
        <taxon>fabids</taxon>
        <taxon>Rosales</taxon>
        <taxon>Moraceae</taxon>
        <taxon>Ficeae</taxon>
        <taxon>Ficus</taxon>
    </lineage>
</organism>
<evidence type="ECO:0000313" key="1">
    <source>
        <dbReference type="EMBL" id="GMN66388.1"/>
    </source>
</evidence>
<dbReference type="AlphaFoldDB" id="A0AA88E3D0"/>
<gene>
    <name evidence="1" type="ORF">TIFTF001_035453</name>
</gene>
<name>A0AA88E3D0_FICCA</name>
<comment type="caution">
    <text evidence="1">The sequence shown here is derived from an EMBL/GenBank/DDBJ whole genome shotgun (WGS) entry which is preliminary data.</text>
</comment>
<sequence length="68" mass="7460">MLVGKPQICRAHVLREPLQRGSVLGAHAEVMAWFATLEGVTVLRSLGLAWWCDGWRLVCGERADGMPG</sequence>
<dbReference type="EMBL" id="BTGU01000319">
    <property type="protein sequence ID" value="GMN66388.1"/>
    <property type="molecule type" value="Genomic_DNA"/>
</dbReference>